<dbReference type="STRING" id="1097556.R4XBA7"/>
<dbReference type="InterPro" id="IPR036028">
    <property type="entry name" value="SH3-like_dom_sf"/>
</dbReference>
<organism evidence="3 4">
    <name type="scientific">Taphrina deformans (strain PYCC 5710 / ATCC 11124 / CBS 356.35 / IMI 108563 / JCM 9778 / NBRC 8474)</name>
    <name type="common">Peach leaf curl fungus</name>
    <name type="synonym">Lalaria deformans</name>
    <dbReference type="NCBI Taxonomy" id="1097556"/>
    <lineage>
        <taxon>Eukaryota</taxon>
        <taxon>Fungi</taxon>
        <taxon>Dikarya</taxon>
        <taxon>Ascomycota</taxon>
        <taxon>Taphrinomycotina</taxon>
        <taxon>Taphrinomycetes</taxon>
        <taxon>Taphrinales</taxon>
        <taxon>Taphrinaceae</taxon>
        <taxon>Taphrina</taxon>
    </lineage>
</organism>
<dbReference type="OrthoDB" id="196165at2759"/>
<dbReference type="Proteomes" id="UP000013776">
    <property type="component" value="Unassembled WGS sequence"/>
</dbReference>
<evidence type="ECO:0000259" key="2">
    <source>
        <dbReference type="Pfam" id="PF00018"/>
    </source>
</evidence>
<name>R4XBA7_TAPDE</name>
<dbReference type="SUPFAM" id="SSF50044">
    <property type="entry name" value="SH3-domain"/>
    <property type="match status" value="1"/>
</dbReference>
<protein>
    <submittedName>
        <fullName evidence="3">SH3 domain protein</fullName>
    </submittedName>
</protein>
<comment type="caution">
    <text evidence="3">The sequence shown here is derived from an EMBL/GenBank/DDBJ whole genome shotgun (WGS) entry which is preliminary data.</text>
</comment>
<dbReference type="eggNOG" id="ENOG502R17J">
    <property type="taxonomic scope" value="Eukaryota"/>
</dbReference>
<reference evidence="3 4" key="1">
    <citation type="journal article" date="2013" name="MBio">
        <title>Genome sequencing of the plant pathogen Taphrina deformans, the causal agent of peach leaf curl.</title>
        <authorList>
            <person name="Cisse O.H."/>
            <person name="Almeida J.M.G.C.F."/>
            <person name="Fonseca A."/>
            <person name="Kumar A.A."/>
            <person name="Salojaervi J."/>
            <person name="Overmyer K."/>
            <person name="Hauser P.M."/>
            <person name="Pagni M."/>
        </authorList>
    </citation>
    <scope>NUCLEOTIDE SEQUENCE [LARGE SCALE GENOMIC DNA]</scope>
    <source>
        <strain evidence="4">PYCC 5710 / ATCC 11124 / CBS 356.35 / IMI 108563 / JCM 9778 / NBRC 8474</strain>
    </source>
</reference>
<dbReference type="PANTHER" id="PTHR47775">
    <property type="entry name" value="BUD SITE SELECTION PROTEIN 14"/>
    <property type="match status" value="1"/>
</dbReference>
<dbReference type="GO" id="GO:0030950">
    <property type="term" value="P:establishment or maintenance of actin cytoskeleton polarity"/>
    <property type="evidence" value="ECO:0007669"/>
    <property type="project" value="TreeGrafter"/>
</dbReference>
<dbReference type="PANTHER" id="PTHR47775:SF1">
    <property type="entry name" value="BUD SITE SELECTION PROTEIN 14"/>
    <property type="match status" value="1"/>
</dbReference>
<evidence type="ECO:0000256" key="1">
    <source>
        <dbReference type="ARBA" id="ARBA00022443"/>
    </source>
</evidence>
<evidence type="ECO:0000313" key="4">
    <source>
        <dbReference type="Proteomes" id="UP000013776"/>
    </source>
</evidence>
<dbReference type="GO" id="GO:0008104">
    <property type="term" value="P:intracellular protein localization"/>
    <property type="evidence" value="ECO:0007669"/>
    <property type="project" value="TreeGrafter"/>
</dbReference>
<dbReference type="GO" id="GO:0015630">
    <property type="term" value="C:microtubule cytoskeleton"/>
    <property type="evidence" value="ECO:0007669"/>
    <property type="project" value="TreeGrafter"/>
</dbReference>
<keyword evidence="4" id="KW-1185">Reference proteome</keyword>
<accession>R4XBA7</accession>
<dbReference type="EMBL" id="CAHR02000052">
    <property type="protein sequence ID" value="CCG81636.1"/>
    <property type="molecule type" value="Genomic_DNA"/>
</dbReference>
<proteinExistence type="predicted"/>
<feature type="domain" description="SH3" evidence="2">
    <location>
        <begin position="39"/>
        <end position="78"/>
    </location>
</feature>
<dbReference type="Pfam" id="PF00018">
    <property type="entry name" value="SH3_1"/>
    <property type="match status" value="1"/>
</dbReference>
<evidence type="ECO:0000313" key="3">
    <source>
        <dbReference type="EMBL" id="CCG81636.1"/>
    </source>
</evidence>
<dbReference type="VEuPathDB" id="FungiDB:TAPDE_001448"/>
<dbReference type="GO" id="GO:0051286">
    <property type="term" value="C:cell tip"/>
    <property type="evidence" value="ECO:0007669"/>
    <property type="project" value="TreeGrafter"/>
</dbReference>
<dbReference type="Gene3D" id="2.30.30.40">
    <property type="entry name" value="SH3 Domains"/>
    <property type="match status" value="1"/>
</dbReference>
<dbReference type="InterPro" id="IPR001452">
    <property type="entry name" value="SH3_domain"/>
</dbReference>
<gene>
    <name evidence="3" type="ORF">TAPDE_001448</name>
</gene>
<dbReference type="InterPro" id="IPR053039">
    <property type="entry name" value="Polarity_Bud-Selection_Reg"/>
</dbReference>
<keyword evidence="1" id="KW-0728">SH3 domain</keyword>
<dbReference type="AlphaFoldDB" id="R4XBA7"/>
<sequence length="114" mass="12588">MADVETSQVYCDNDDDTVSDLSSSPSIPDGEIDFNFVYALHTFLATVEGQATSQKGDTLVLLDDSNSYWWLVKNIKDESIGIGLTRKNGKHLLTGIQAIFPPSTSKLLPRDWHA</sequence>